<comment type="caution">
    <text evidence="1">The sequence shown here is derived from an EMBL/GenBank/DDBJ whole genome shotgun (WGS) entry which is preliminary data.</text>
</comment>
<dbReference type="RefSeq" id="WP_103806736.1">
    <property type="nucleotide sequence ID" value="NZ_PQVG01000008.1"/>
</dbReference>
<protein>
    <recommendedName>
        <fullName evidence="3">Glycosyl hydrolase</fullName>
    </recommendedName>
</protein>
<gene>
    <name evidence="1" type="ORF">C3L50_13610</name>
</gene>
<dbReference type="AlphaFoldDB" id="A0A2S5A5L2"/>
<evidence type="ECO:0000313" key="2">
    <source>
        <dbReference type="Proteomes" id="UP000237310"/>
    </source>
</evidence>
<dbReference type="SUPFAM" id="SSF110296">
    <property type="entry name" value="Oligoxyloglucan reducing end-specific cellobiohydrolase"/>
    <property type="match status" value="1"/>
</dbReference>
<name>A0A2S5A5L2_9FLAO</name>
<organism evidence="1 2">
    <name type="scientific">Flavobacterium alvei</name>
    <dbReference type="NCBI Taxonomy" id="2080416"/>
    <lineage>
        <taxon>Bacteria</taxon>
        <taxon>Pseudomonadati</taxon>
        <taxon>Bacteroidota</taxon>
        <taxon>Flavobacteriia</taxon>
        <taxon>Flavobacteriales</taxon>
        <taxon>Flavobacteriaceae</taxon>
        <taxon>Flavobacterium</taxon>
    </lineage>
</organism>
<evidence type="ECO:0000313" key="1">
    <source>
        <dbReference type="EMBL" id="POY37612.1"/>
    </source>
</evidence>
<sequence>MSQMINRNGELIRINPKKNNQIEYSTTNGRSWHVRYSGSGCGDFQDLIDNGKEILANTSKGLFYSTTNGMSWHKRG</sequence>
<proteinExistence type="predicted"/>
<accession>A0A2S5A5L2</accession>
<dbReference type="OrthoDB" id="1149160at2"/>
<dbReference type="Proteomes" id="UP000237310">
    <property type="component" value="Unassembled WGS sequence"/>
</dbReference>
<evidence type="ECO:0008006" key="3">
    <source>
        <dbReference type="Google" id="ProtNLM"/>
    </source>
</evidence>
<dbReference type="EMBL" id="PQVG01000008">
    <property type="protein sequence ID" value="POY37612.1"/>
    <property type="molecule type" value="Genomic_DNA"/>
</dbReference>
<keyword evidence="2" id="KW-1185">Reference proteome</keyword>
<reference evidence="1 2" key="1">
    <citation type="submission" date="2018-01" db="EMBL/GenBank/DDBJ databases">
        <authorList>
            <person name="Gaut B.S."/>
            <person name="Morton B.R."/>
            <person name="Clegg M.T."/>
            <person name="Duvall M.R."/>
        </authorList>
    </citation>
    <scope>NUCLEOTIDE SEQUENCE [LARGE SCALE GENOMIC DNA]</scope>
    <source>
        <strain evidence="1 2">HR-AY</strain>
    </source>
</reference>